<accession>A0ACC0WUA8</accession>
<reference evidence="1 2" key="1">
    <citation type="journal article" date="2022" name="bioRxiv">
        <title>The genome of the oomycete Peronosclerospora sorghi, a cosmopolitan pathogen of maize and sorghum, is inflated with dispersed pseudogenes.</title>
        <authorList>
            <person name="Fletcher K."/>
            <person name="Martin F."/>
            <person name="Isakeit T."/>
            <person name="Cavanaugh K."/>
            <person name="Magill C."/>
            <person name="Michelmore R."/>
        </authorList>
    </citation>
    <scope>NUCLEOTIDE SEQUENCE [LARGE SCALE GENOMIC DNA]</scope>
    <source>
        <strain evidence="1">P6</strain>
    </source>
</reference>
<dbReference type="Proteomes" id="UP001163321">
    <property type="component" value="Chromosome 1"/>
</dbReference>
<gene>
    <name evidence="1" type="ORF">PsorP6_000953</name>
</gene>
<organism evidence="1 2">
    <name type="scientific">Peronosclerospora sorghi</name>
    <dbReference type="NCBI Taxonomy" id="230839"/>
    <lineage>
        <taxon>Eukaryota</taxon>
        <taxon>Sar</taxon>
        <taxon>Stramenopiles</taxon>
        <taxon>Oomycota</taxon>
        <taxon>Peronosporomycetes</taxon>
        <taxon>Peronosporales</taxon>
        <taxon>Peronosporaceae</taxon>
        <taxon>Peronosclerospora</taxon>
    </lineage>
</organism>
<protein>
    <submittedName>
        <fullName evidence="1">Uncharacterized protein</fullName>
    </submittedName>
</protein>
<comment type="caution">
    <text evidence="1">The sequence shown here is derived from an EMBL/GenBank/DDBJ whole genome shotgun (WGS) entry which is preliminary data.</text>
</comment>
<evidence type="ECO:0000313" key="1">
    <source>
        <dbReference type="EMBL" id="KAI9922357.1"/>
    </source>
</evidence>
<dbReference type="EMBL" id="CM047580">
    <property type="protein sequence ID" value="KAI9922357.1"/>
    <property type="molecule type" value="Genomic_DNA"/>
</dbReference>
<sequence>MVFRRMVLQARKNFVERAVSCPWSPRSHKIHLTKYMDYQIPSRMCFSIAKSHHMNLFQSLASDSDIARNFKHCIKRMRQCHDQQKRVFVTGIGKSGAVAQRLASTLSSISISSQWIHGGEWAHGELGGLKHDDMVIIISHSGRTSELLPLPNMFRKARCFVVGVVGDGHSPLSQHCDLSIVAAADDDNGCPVPSRSIIVQVTRAEAFDVFHYGFMFIYLCFLGRQEAICNALVQHLIQCVVDGPEQFKDSHPGGAIGSRFTS</sequence>
<proteinExistence type="predicted"/>
<evidence type="ECO:0000313" key="2">
    <source>
        <dbReference type="Proteomes" id="UP001163321"/>
    </source>
</evidence>
<keyword evidence="2" id="KW-1185">Reference proteome</keyword>
<name>A0ACC0WUA8_9STRA</name>